<feature type="region of interest" description="Disordered" evidence="1">
    <location>
        <begin position="72"/>
        <end position="112"/>
    </location>
</feature>
<feature type="region of interest" description="Disordered" evidence="1">
    <location>
        <begin position="167"/>
        <end position="188"/>
    </location>
</feature>
<proteinExistence type="predicted"/>
<organism evidence="2 3">
    <name type="scientific">Streptomyces echinatus</name>
    <dbReference type="NCBI Taxonomy" id="67293"/>
    <lineage>
        <taxon>Bacteria</taxon>
        <taxon>Bacillati</taxon>
        <taxon>Actinomycetota</taxon>
        <taxon>Actinomycetes</taxon>
        <taxon>Kitasatosporales</taxon>
        <taxon>Streptomycetaceae</taxon>
        <taxon>Streptomyces</taxon>
    </lineage>
</organism>
<feature type="compositionally biased region" description="Basic residues" evidence="1">
    <location>
        <begin position="78"/>
        <end position="91"/>
    </location>
</feature>
<evidence type="ECO:0000313" key="3">
    <source>
        <dbReference type="Proteomes" id="UP000585836"/>
    </source>
</evidence>
<sequence length="269" mass="28883">MTILPPAFADRRPGSSAGVIRGEGTCRVPGSAGRRSSGRRSTARPSGRPSPGHGCGVPGRWSCRSCRSAAEGGTCRAGQRRTLPHLRRARRRQPEPRGRPRGGAPRHPRHPGFLARRIRQLSEEIQALEVRLTWLVERHAPQLLEVVGIGPDTAVTLLITIGDNPERLGSERRSRRCAGSVPSSFPRAVGSTVASTAAATGKPTRPCTGSCRLACASTRAPRTTTNIAARRARPGARQSEASSAMRPGRSSTWSGRYPPSPRYRGSRET</sequence>
<feature type="region of interest" description="Disordered" evidence="1">
    <location>
        <begin position="1"/>
        <end position="59"/>
    </location>
</feature>
<protein>
    <recommendedName>
        <fullName evidence="4">Transposase</fullName>
    </recommendedName>
</protein>
<evidence type="ECO:0000256" key="1">
    <source>
        <dbReference type="SAM" id="MobiDB-lite"/>
    </source>
</evidence>
<reference evidence="2 3" key="1">
    <citation type="submission" date="2020-08" db="EMBL/GenBank/DDBJ databases">
        <title>Genomic Encyclopedia of Type Strains, Phase III (KMG-III): the genomes of soil and plant-associated and newly described type strains.</title>
        <authorList>
            <person name="Whitman W."/>
        </authorList>
    </citation>
    <scope>NUCLEOTIDE SEQUENCE [LARGE SCALE GENOMIC DNA]</scope>
    <source>
        <strain evidence="2 3">CECT 3313</strain>
    </source>
</reference>
<accession>A0A7W9USR3</accession>
<name>A0A7W9USR3_9ACTN</name>
<dbReference type="AlphaFoldDB" id="A0A7W9USR3"/>
<evidence type="ECO:0008006" key="4">
    <source>
        <dbReference type="Google" id="ProtNLM"/>
    </source>
</evidence>
<feature type="region of interest" description="Disordered" evidence="1">
    <location>
        <begin position="222"/>
        <end position="269"/>
    </location>
</feature>
<dbReference type="Proteomes" id="UP000585836">
    <property type="component" value="Unassembled WGS sequence"/>
</dbReference>
<evidence type="ECO:0000313" key="2">
    <source>
        <dbReference type="EMBL" id="MBB5929793.1"/>
    </source>
</evidence>
<gene>
    <name evidence="2" type="ORF">FHS34_005280</name>
</gene>
<keyword evidence="3" id="KW-1185">Reference proteome</keyword>
<comment type="caution">
    <text evidence="2">The sequence shown here is derived from an EMBL/GenBank/DDBJ whole genome shotgun (WGS) entry which is preliminary data.</text>
</comment>
<dbReference type="EMBL" id="JACHJK010000009">
    <property type="protein sequence ID" value="MBB5929793.1"/>
    <property type="molecule type" value="Genomic_DNA"/>
</dbReference>
<feature type="compositionally biased region" description="Low complexity" evidence="1">
    <location>
        <begin position="43"/>
        <end position="52"/>
    </location>
</feature>